<dbReference type="AlphaFoldDB" id="E3JC06"/>
<sequence length="320" mass="35329">MLETGTFTPADEGRHPSDPGDWSWSESWYFSWIDLDGGPAGFFRLGLLPNQRRAMLWCFVHVDGAWHGVDESRLTLDHVDLADGPAYDQWGLRFGWQPEPPLLGAHFTCAGTFLTRSGQGAGAYVPVSIDLVCASTSDPVAAAPAADTVYPTGRFEQSMTASGTVSVGGQRWQVRAGAQRDRSWGPREWRVPFAIGDLQGEDRQLYFVGSPLHGRGSGYLRERSGELRRLRWVDGTVGYDDEANTLAPGVLRFEAADGARIEAALAPVTPSVCFDTAHTCREPEQWPYWRTLVEARVTGWEGTCRGWFEASRYEAPQGAE</sequence>
<evidence type="ECO:0000313" key="2">
    <source>
        <dbReference type="Proteomes" id="UP000002484"/>
    </source>
</evidence>
<dbReference type="Proteomes" id="UP000002484">
    <property type="component" value="Chromosome"/>
</dbReference>
<dbReference type="OrthoDB" id="115252at2"/>
<name>E3JC06_PSEI1</name>
<organism evidence="1 2">
    <name type="scientific">Pseudofrankia inefficax (strain DSM 45817 / CECT 9037 / DDB 130130 / EuI1c)</name>
    <name type="common">Frankia inefficax</name>
    <dbReference type="NCBI Taxonomy" id="298654"/>
    <lineage>
        <taxon>Bacteria</taxon>
        <taxon>Bacillati</taxon>
        <taxon>Actinomycetota</taxon>
        <taxon>Actinomycetes</taxon>
        <taxon>Frankiales</taxon>
        <taxon>Frankiaceae</taxon>
        <taxon>Pseudofrankia</taxon>
    </lineage>
</organism>
<evidence type="ECO:0000313" key="1">
    <source>
        <dbReference type="EMBL" id="ADP82316.1"/>
    </source>
</evidence>
<dbReference type="HOGENOM" id="CLU_868058_0_0_11"/>
<dbReference type="KEGG" id="fri:FraEuI1c_4317"/>
<dbReference type="EMBL" id="CP002299">
    <property type="protein sequence ID" value="ADP82316.1"/>
    <property type="molecule type" value="Genomic_DNA"/>
</dbReference>
<dbReference type="InParanoid" id="E3JC06"/>
<keyword evidence="2" id="KW-1185">Reference proteome</keyword>
<accession>E3JC06</accession>
<dbReference type="RefSeq" id="WP_013425434.1">
    <property type="nucleotide sequence ID" value="NC_014666.1"/>
</dbReference>
<dbReference type="SUPFAM" id="SSF159245">
    <property type="entry name" value="AttH-like"/>
    <property type="match status" value="1"/>
</dbReference>
<proteinExistence type="predicted"/>
<protein>
    <recommendedName>
        <fullName evidence="3">AttH domain-containing protein</fullName>
    </recommendedName>
</protein>
<evidence type="ECO:0008006" key="3">
    <source>
        <dbReference type="Google" id="ProtNLM"/>
    </source>
</evidence>
<gene>
    <name evidence="1" type="ordered locus">FraEuI1c_4317</name>
</gene>
<dbReference type="STRING" id="298654.FraEuI1c_4317"/>
<reference evidence="1 2" key="1">
    <citation type="submission" date="2010-10" db="EMBL/GenBank/DDBJ databases">
        <title>Complete sequence of Frankia sp. EuI1c.</title>
        <authorList>
            <consortium name="US DOE Joint Genome Institute"/>
            <person name="Lucas S."/>
            <person name="Copeland A."/>
            <person name="Lapidus A."/>
            <person name="Cheng J.-F."/>
            <person name="Bruce D."/>
            <person name="Goodwin L."/>
            <person name="Pitluck S."/>
            <person name="Chertkov O."/>
            <person name="Detter J.C."/>
            <person name="Han C."/>
            <person name="Tapia R."/>
            <person name="Land M."/>
            <person name="Hauser L."/>
            <person name="Jeffries C."/>
            <person name="Kyrpides N."/>
            <person name="Ivanova N."/>
            <person name="Mikhailova N."/>
            <person name="Beauchemin N."/>
            <person name="Sen A."/>
            <person name="Sur S.A."/>
            <person name="Gtari M."/>
            <person name="Wall L."/>
            <person name="Tisa L."/>
            <person name="Woyke T."/>
        </authorList>
    </citation>
    <scope>NUCLEOTIDE SEQUENCE [LARGE SCALE GENOMIC DNA]</scope>
    <source>
        <strain evidence="2">DSM 45817 / CECT 9037 / EuI1c</strain>
    </source>
</reference>